<keyword evidence="6" id="KW-0067">ATP-binding</keyword>
<dbReference type="Gene3D" id="1.10.20.60">
    <property type="entry name" value="Glu-tRNAGln amidotransferase C subunit, N-terminal domain"/>
    <property type="match status" value="1"/>
</dbReference>
<proteinExistence type="inferred from homology"/>
<evidence type="ECO:0000313" key="7">
    <source>
        <dbReference type="EMBL" id="SHF54328.1"/>
    </source>
</evidence>
<dbReference type="Pfam" id="PF02686">
    <property type="entry name" value="GatC"/>
    <property type="match status" value="1"/>
</dbReference>
<evidence type="ECO:0000256" key="1">
    <source>
        <dbReference type="ARBA" id="ARBA00010757"/>
    </source>
</evidence>
<comment type="subunit">
    <text evidence="2 6">Heterotrimer of A, B and C subunits.</text>
</comment>
<comment type="catalytic activity">
    <reaction evidence="4 6">
        <text>L-aspartyl-tRNA(Asn) + L-glutamine + ATP + H2O = L-asparaginyl-tRNA(Asn) + L-glutamate + ADP + phosphate + 2 H(+)</text>
        <dbReference type="Rhea" id="RHEA:14513"/>
        <dbReference type="Rhea" id="RHEA-COMP:9674"/>
        <dbReference type="Rhea" id="RHEA-COMP:9677"/>
        <dbReference type="ChEBI" id="CHEBI:15377"/>
        <dbReference type="ChEBI" id="CHEBI:15378"/>
        <dbReference type="ChEBI" id="CHEBI:29985"/>
        <dbReference type="ChEBI" id="CHEBI:30616"/>
        <dbReference type="ChEBI" id="CHEBI:43474"/>
        <dbReference type="ChEBI" id="CHEBI:58359"/>
        <dbReference type="ChEBI" id="CHEBI:78515"/>
        <dbReference type="ChEBI" id="CHEBI:78516"/>
        <dbReference type="ChEBI" id="CHEBI:456216"/>
    </reaction>
</comment>
<dbReference type="EC" id="6.3.5.-" evidence="6"/>
<accession>A0A1M5CHX7</accession>
<evidence type="ECO:0000256" key="3">
    <source>
        <dbReference type="ARBA" id="ARBA00024799"/>
    </source>
</evidence>
<dbReference type="STRING" id="1121256.SAMN02746089_02129"/>
<organism evidence="7 8">
    <name type="scientific">Caldanaerobius fijiensis DSM 17918</name>
    <dbReference type="NCBI Taxonomy" id="1121256"/>
    <lineage>
        <taxon>Bacteria</taxon>
        <taxon>Bacillati</taxon>
        <taxon>Bacillota</taxon>
        <taxon>Clostridia</taxon>
        <taxon>Thermoanaerobacterales</taxon>
        <taxon>Thermoanaerobacteraceae</taxon>
        <taxon>Caldanaerobius</taxon>
    </lineage>
</organism>
<dbReference type="HAMAP" id="MF_00122">
    <property type="entry name" value="GatC"/>
    <property type="match status" value="1"/>
</dbReference>
<dbReference type="GO" id="GO:0050566">
    <property type="term" value="F:asparaginyl-tRNA synthase (glutamine-hydrolyzing) activity"/>
    <property type="evidence" value="ECO:0007669"/>
    <property type="project" value="RHEA"/>
</dbReference>
<dbReference type="GO" id="GO:0016740">
    <property type="term" value="F:transferase activity"/>
    <property type="evidence" value="ECO:0007669"/>
    <property type="project" value="UniProtKB-KW"/>
</dbReference>
<dbReference type="InterPro" id="IPR036113">
    <property type="entry name" value="Asp/Glu-ADT_sf_sub_c"/>
</dbReference>
<dbReference type="InterPro" id="IPR003837">
    <property type="entry name" value="GatC"/>
</dbReference>
<name>A0A1M5CHX7_9THEO</name>
<dbReference type="GO" id="GO:0050567">
    <property type="term" value="F:glutaminyl-tRNA synthase (glutamine-hydrolyzing) activity"/>
    <property type="evidence" value="ECO:0007669"/>
    <property type="project" value="UniProtKB-UniRule"/>
</dbReference>
<comment type="function">
    <text evidence="3 6">Allows the formation of correctly charged Asn-tRNA(Asn) or Gln-tRNA(Gln) through the transamidation of misacylated Asp-tRNA(Asn) or Glu-tRNA(Gln) in organisms which lack either or both of asparaginyl-tRNA or glutaminyl-tRNA synthetases. The reaction takes place in the presence of glutamine and ATP through an activated phospho-Asp-tRNA(Asn) or phospho-Glu-tRNA(Gln).</text>
</comment>
<keyword evidence="6" id="KW-0648">Protein biosynthesis</keyword>
<dbReference type="Proteomes" id="UP000184088">
    <property type="component" value="Unassembled WGS sequence"/>
</dbReference>
<reference evidence="7 8" key="1">
    <citation type="submission" date="2016-11" db="EMBL/GenBank/DDBJ databases">
        <authorList>
            <person name="Jaros S."/>
            <person name="Januszkiewicz K."/>
            <person name="Wedrychowicz H."/>
        </authorList>
    </citation>
    <scope>NUCLEOTIDE SEQUENCE [LARGE SCALE GENOMIC DNA]</scope>
    <source>
        <strain evidence="7 8">DSM 17918</strain>
    </source>
</reference>
<dbReference type="GO" id="GO:0006412">
    <property type="term" value="P:translation"/>
    <property type="evidence" value="ECO:0007669"/>
    <property type="project" value="UniProtKB-UniRule"/>
</dbReference>
<dbReference type="EMBL" id="FQVH01000028">
    <property type="protein sequence ID" value="SHF54328.1"/>
    <property type="molecule type" value="Genomic_DNA"/>
</dbReference>
<dbReference type="SUPFAM" id="SSF141000">
    <property type="entry name" value="Glu-tRNAGln amidotransferase C subunit"/>
    <property type="match status" value="1"/>
</dbReference>
<comment type="similarity">
    <text evidence="1 6">Belongs to the GatC family.</text>
</comment>
<evidence type="ECO:0000256" key="4">
    <source>
        <dbReference type="ARBA" id="ARBA00047380"/>
    </source>
</evidence>
<keyword evidence="6" id="KW-0547">Nucleotide-binding</keyword>
<keyword evidence="7" id="KW-0808">Transferase</keyword>
<dbReference type="PANTHER" id="PTHR15004:SF0">
    <property type="entry name" value="GLUTAMYL-TRNA(GLN) AMIDOTRANSFERASE SUBUNIT C, MITOCHONDRIAL"/>
    <property type="match status" value="1"/>
</dbReference>
<protein>
    <recommendedName>
        <fullName evidence="6">Aspartyl/glutamyl-tRNA(Asn/Gln) amidotransferase subunit C</fullName>
        <shortName evidence="6">Asp/Glu-ADT subunit C</shortName>
        <ecNumber evidence="6">6.3.5.-</ecNumber>
    </recommendedName>
</protein>
<evidence type="ECO:0000313" key="8">
    <source>
        <dbReference type="Proteomes" id="UP000184088"/>
    </source>
</evidence>
<keyword evidence="8" id="KW-1185">Reference proteome</keyword>
<dbReference type="NCBIfam" id="TIGR00135">
    <property type="entry name" value="gatC"/>
    <property type="match status" value="1"/>
</dbReference>
<gene>
    <name evidence="6" type="primary">gatC</name>
    <name evidence="7" type="ORF">SAMN02746089_02129</name>
</gene>
<dbReference type="AlphaFoldDB" id="A0A1M5CHX7"/>
<keyword evidence="6" id="KW-0436">Ligase</keyword>
<comment type="catalytic activity">
    <reaction evidence="5 6">
        <text>L-glutamyl-tRNA(Gln) + L-glutamine + ATP + H2O = L-glutaminyl-tRNA(Gln) + L-glutamate + ADP + phosphate + H(+)</text>
        <dbReference type="Rhea" id="RHEA:17521"/>
        <dbReference type="Rhea" id="RHEA-COMP:9681"/>
        <dbReference type="Rhea" id="RHEA-COMP:9684"/>
        <dbReference type="ChEBI" id="CHEBI:15377"/>
        <dbReference type="ChEBI" id="CHEBI:15378"/>
        <dbReference type="ChEBI" id="CHEBI:29985"/>
        <dbReference type="ChEBI" id="CHEBI:30616"/>
        <dbReference type="ChEBI" id="CHEBI:43474"/>
        <dbReference type="ChEBI" id="CHEBI:58359"/>
        <dbReference type="ChEBI" id="CHEBI:78520"/>
        <dbReference type="ChEBI" id="CHEBI:78521"/>
        <dbReference type="ChEBI" id="CHEBI:456216"/>
    </reaction>
</comment>
<dbReference type="GO" id="GO:0005524">
    <property type="term" value="F:ATP binding"/>
    <property type="evidence" value="ECO:0007669"/>
    <property type="project" value="UniProtKB-KW"/>
</dbReference>
<evidence type="ECO:0000256" key="5">
    <source>
        <dbReference type="ARBA" id="ARBA00047913"/>
    </source>
</evidence>
<dbReference type="GO" id="GO:0006450">
    <property type="term" value="P:regulation of translational fidelity"/>
    <property type="evidence" value="ECO:0007669"/>
    <property type="project" value="InterPro"/>
</dbReference>
<dbReference type="PANTHER" id="PTHR15004">
    <property type="entry name" value="GLUTAMYL-TRNA(GLN) AMIDOTRANSFERASE SUBUNIT C, MITOCHONDRIAL"/>
    <property type="match status" value="1"/>
</dbReference>
<sequence>MIDRDTVLHVARLARLKLTDEEIERMSVELGHILDYINKLSELDIEDVEPTAHILPVKNVFRDDVVHQSLDREKVLMNTDDKEDGCFKVPSIIE</sequence>
<dbReference type="GO" id="GO:0070681">
    <property type="term" value="P:glutaminyl-tRNAGln biosynthesis via transamidation"/>
    <property type="evidence" value="ECO:0007669"/>
    <property type="project" value="TreeGrafter"/>
</dbReference>
<evidence type="ECO:0000256" key="2">
    <source>
        <dbReference type="ARBA" id="ARBA00011123"/>
    </source>
</evidence>
<evidence type="ECO:0000256" key="6">
    <source>
        <dbReference type="HAMAP-Rule" id="MF_00122"/>
    </source>
</evidence>